<sequence length="259" mass="27269">MVLAFPPPPPSPSFNQCSYTSGPAFSPEQEPLLYPTTGFSLNPTENIPAAWSGRIGAVLSAHKNQPPMRFPSAVECSGSGAAPPATLAEFTLNGAGGLDFYDVSLVDGYKHPYGDRAASGGDASGVAGNCTSPDALRSSTALWRRRRGLEMEWACKSACEAFWGRRSIAVAARFGTPDTCKPSEYSLLIAMLTTTEQVRLPTCAGADYLSSSLSSAKKEGVLEPEAVSYSSASPTLSTVFSVGVLAVGVWVRTTTRLMI</sequence>
<dbReference type="Gene3D" id="2.60.110.10">
    <property type="entry name" value="Thaumatin"/>
    <property type="match status" value="1"/>
</dbReference>
<gene>
    <name evidence="1" type="ORF">HID58_093891</name>
</gene>
<dbReference type="PANTHER" id="PTHR31048">
    <property type="entry name" value="OS03G0233200 PROTEIN"/>
    <property type="match status" value="1"/>
</dbReference>
<name>A0ABQ7X9H3_BRANA</name>
<dbReference type="Pfam" id="PF00314">
    <property type="entry name" value="Thaumatin"/>
    <property type="match status" value="1"/>
</dbReference>
<keyword evidence="2" id="KW-1185">Reference proteome</keyword>
<evidence type="ECO:0000313" key="1">
    <source>
        <dbReference type="EMBL" id="KAH0852592.1"/>
    </source>
</evidence>
<protein>
    <submittedName>
        <fullName evidence="1">Uncharacterized protein</fullName>
    </submittedName>
</protein>
<comment type="caution">
    <text evidence="1">The sequence shown here is derived from an EMBL/GenBank/DDBJ whole genome shotgun (WGS) entry which is preliminary data.</text>
</comment>
<proteinExistence type="predicted"/>
<accession>A0ABQ7X9H3</accession>
<dbReference type="InterPro" id="IPR037176">
    <property type="entry name" value="Osmotin/thaumatin-like_sf"/>
</dbReference>
<dbReference type="PROSITE" id="PS51367">
    <property type="entry name" value="THAUMATIN_2"/>
    <property type="match status" value="1"/>
</dbReference>
<reference evidence="1 2" key="1">
    <citation type="submission" date="2021-05" db="EMBL/GenBank/DDBJ databases">
        <title>Genome Assembly of Synthetic Allotetraploid Brassica napus Reveals Homoeologous Exchanges between Subgenomes.</title>
        <authorList>
            <person name="Davis J.T."/>
        </authorList>
    </citation>
    <scope>NUCLEOTIDE SEQUENCE [LARGE SCALE GENOMIC DNA]</scope>
    <source>
        <strain evidence="2">cv. Da-Ae</strain>
        <tissue evidence="1">Seedling</tissue>
    </source>
</reference>
<dbReference type="SMART" id="SM00205">
    <property type="entry name" value="THN"/>
    <property type="match status" value="1"/>
</dbReference>
<evidence type="ECO:0000313" key="2">
    <source>
        <dbReference type="Proteomes" id="UP000824890"/>
    </source>
</evidence>
<dbReference type="Proteomes" id="UP000824890">
    <property type="component" value="Unassembled WGS sequence"/>
</dbReference>
<organism evidence="1 2">
    <name type="scientific">Brassica napus</name>
    <name type="common">Rape</name>
    <dbReference type="NCBI Taxonomy" id="3708"/>
    <lineage>
        <taxon>Eukaryota</taxon>
        <taxon>Viridiplantae</taxon>
        <taxon>Streptophyta</taxon>
        <taxon>Embryophyta</taxon>
        <taxon>Tracheophyta</taxon>
        <taxon>Spermatophyta</taxon>
        <taxon>Magnoliopsida</taxon>
        <taxon>eudicotyledons</taxon>
        <taxon>Gunneridae</taxon>
        <taxon>Pentapetalae</taxon>
        <taxon>rosids</taxon>
        <taxon>malvids</taxon>
        <taxon>Brassicales</taxon>
        <taxon>Brassicaceae</taxon>
        <taxon>Brassiceae</taxon>
        <taxon>Brassica</taxon>
    </lineage>
</organism>
<dbReference type="InterPro" id="IPR001938">
    <property type="entry name" value="Thaumatin"/>
</dbReference>
<dbReference type="SUPFAM" id="SSF49870">
    <property type="entry name" value="Osmotin, thaumatin-like protein"/>
    <property type="match status" value="1"/>
</dbReference>
<dbReference type="EMBL" id="JAGKQM010001039">
    <property type="protein sequence ID" value="KAH0852592.1"/>
    <property type="molecule type" value="Genomic_DNA"/>
</dbReference>